<dbReference type="Pfam" id="PF01529">
    <property type="entry name" value="DHHC"/>
    <property type="match status" value="1"/>
</dbReference>
<evidence type="ECO:0000256" key="5">
    <source>
        <dbReference type="ARBA" id="ARBA00023136"/>
    </source>
</evidence>
<comment type="domain">
    <text evidence="7">The DHHC domain is required for palmitoyltransferase activity.</text>
</comment>
<evidence type="ECO:0000256" key="2">
    <source>
        <dbReference type="ARBA" id="ARBA00022679"/>
    </source>
</evidence>
<keyword evidence="5 7" id="KW-0472">Membrane</keyword>
<reference evidence="11" key="2">
    <citation type="submission" date="2025-08" db="UniProtKB">
        <authorList>
            <consortium name="RefSeq"/>
        </authorList>
    </citation>
    <scope>IDENTIFICATION</scope>
    <source>
        <tissue evidence="11">Tongue muscle</tissue>
    </source>
</reference>
<evidence type="ECO:0000256" key="4">
    <source>
        <dbReference type="ARBA" id="ARBA00022989"/>
    </source>
</evidence>
<name>A0ABM4IXI9_ODOVR</name>
<dbReference type="RefSeq" id="XP_070332528.1">
    <property type="nucleotide sequence ID" value="XM_070476427.1"/>
</dbReference>
<feature type="transmembrane region" description="Helical" evidence="7">
    <location>
        <begin position="43"/>
        <end position="64"/>
    </location>
</feature>
<feature type="domain" description="Palmitoyltransferase DHHC" evidence="9">
    <location>
        <begin position="121"/>
        <end position="272"/>
    </location>
</feature>
<evidence type="ECO:0000256" key="3">
    <source>
        <dbReference type="ARBA" id="ARBA00022692"/>
    </source>
</evidence>
<feature type="region of interest" description="Disordered" evidence="8">
    <location>
        <begin position="527"/>
        <end position="551"/>
    </location>
</feature>
<dbReference type="PANTHER" id="PTHR22883:SF22">
    <property type="entry name" value="PALMITOYLTRANSFERASE ZDHHC11-RELATED"/>
    <property type="match status" value="1"/>
</dbReference>
<evidence type="ECO:0000313" key="10">
    <source>
        <dbReference type="Proteomes" id="UP001652640"/>
    </source>
</evidence>
<feature type="compositionally biased region" description="Polar residues" evidence="8">
    <location>
        <begin position="439"/>
        <end position="473"/>
    </location>
</feature>
<feature type="region of interest" description="Disordered" evidence="8">
    <location>
        <begin position="413"/>
        <end position="493"/>
    </location>
</feature>
<sequence length="551" mass="61304">MAFCARRSRRVLPEAASSRSTKVSPPRLSRVNGWSRPLHPFQIMAWTLFLILAFTTFGVFIPLLPGDCRYIAYSVTGGIFFFHFLAHLVAISIDPAEASVRLKNYSQPMPTFDRSKHPHVIQNQYCHLCEVTVSAKAKHCSACNKCVSGFDHHCKWLNNCVGSRNYWCFFSSVASALAGLLCIIVILLYIFLQYFFNPAALRTDSRYQSISNKDTWLLLLSIYPVRTNRGVLLALGLLVLLLALISLLLIGHLLFFHLYLMAKRLSTFDYMMQGSQQQDSKHQTGQRDVRQIEDLSQPLHSPLGPSEQGETPEELPPPSRYSSLCSTATVQPEDTPTSLKKSVANLSSSVQSVKSMQLLPPTPDHSQVSSLTIHANSSLLQQELCSGRSTSAIQIQRIREKESNLEQETWLKSKAPAQEPRGLNQPSPASRGPFPPGSQPRSLSRKPSSSHPRCRATTRTCGPRSTRTPSPATRSPGPWSPRSSTSPEGWTANWTSSRCPACWWGCRPPRHPRACLPSRESVGRRASQLSERWGAAPPRRTLCPAAPPLLP</sequence>
<comment type="catalytic activity">
    <reaction evidence="7">
        <text>L-cysteinyl-[protein] + hexadecanoyl-CoA = S-hexadecanoyl-L-cysteinyl-[protein] + CoA</text>
        <dbReference type="Rhea" id="RHEA:36683"/>
        <dbReference type="Rhea" id="RHEA-COMP:10131"/>
        <dbReference type="Rhea" id="RHEA-COMP:11032"/>
        <dbReference type="ChEBI" id="CHEBI:29950"/>
        <dbReference type="ChEBI" id="CHEBI:57287"/>
        <dbReference type="ChEBI" id="CHEBI:57379"/>
        <dbReference type="ChEBI" id="CHEBI:74151"/>
        <dbReference type="EC" id="2.3.1.225"/>
    </reaction>
</comment>
<protein>
    <recommendedName>
        <fullName evidence="7">Palmitoyltransferase</fullName>
        <ecNumber evidence="7">2.3.1.225</ecNumber>
    </recommendedName>
</protein>
<keyword evidence="4 7" id="KW-1133">Transmembrane helix</keyword>
<proteinExistence type="inferred from homology"/>
<dbReference type="GeneID" id="110136163"/>
<evidence type="ECO:0000256" key="8">
    <source>
        <dbReference type="SAM" id="MobiDB-lite"/>
    </source>
</evidence>
<feature type="transmembrane region" description="Helical" evidence="7">
    <location>
        <begin position="166"/>
        <end position="192"/>
    </location>
</feature>
<gene>
    <name evidence="11" type="primary">LOC110136163</name>
</gene>
<evidence type="ECO:0000256" key="6">
    <source>
        <dbReference type="ARBA" id="ARBA00023315"/>
    </source>
</evidence>
<keyword evidence="3 7" id="KW-0812">Transmembrane</keyword>
<feature type="region of interest" description="Disordered" evidence="8">
    <location>
        <begin position="297"/>
        <end position="340"/>
    </location>
</feature>
<organism evidence="10 11">
    <name type="scientific">Odocoileus virginianus</name>
    <name type="common">White-tailed deer</name>
    <dbReference type="NCBI Taxonomy" id="9874"/>
    <lineage>
        <taxon>Eukaryota</taxon>
        <taxon>Metazoa</taxon>
        <taxon>Chordata</taxon>
        <taxon>Craniata</taxon>
        <taxon>Vertebrata</taxon>
        <taxon>Euteleostomi</taxon>
        <taxon>Mammalia</taxon>
        <taxon>Eutheria</taxon>
        <taxon>Laurasiatheria</taxon>
        <taxon>Artiodactyla</taxon>
        <taxon>Ruminantia</taxon>
        <taxon>Pecora</taxon>
        <taxon>Cervidae</taxon>
        <taxon>Odocoileinae</taxon>
        <taxon>Odocoileus</taxon>
    </lineage>
</organism>
<dbReference type="InterPro" id="IPR039859">
    <property type="entry name" value="PFA4/ZDH16/20/ERF2-like"/>
</dbReference>
<evidence type="ECO:0000313" key="11">
    <source>
        <dbReference type="RefSeq" id="XP_070332528.1"/>
    </source>
</evidence>
<dbReference type="PANTHER" id="PTHR22883">
    <property type="entry name" value="ZINC FINGER DHHC DOMAIN CONTAINING PROTEIN"/>
    <property type="match status" value="1"/>
</dbReference>
<evidence type="ECO:0000256" key="1">
    <source>
        <dbReference type="ARBA" id="ARBA00004141"/>
    </source>
</evidence>
<comment type="similarity">
    <text evidence="7">Belongs to the DHHC palmitoyltransferase family.</text>
</comment>
<accession>A0ABM4IXI9</accession>
<keyword evidence="6 7" id="KW-0012">Acyltransferase</keyword>
<feature type="compositionally biased region" description="Polar residues" evidence="8">
    <location>
        <begin position="320"/>
        <end position="340"/>
    </location>
</feature>
<feature type="compositionally biased region" description="Polar residues" evidence="8">
    <location>
        <begin position="481"/>
        <end position="493"/>
    </location>
</feature>
<evidence type="ECO:0000256" key="7">
    <source>
        <dbReference type="RuleBase" id="RU079119"/>
    </source>
</evidence>
<reference evidence="10" key="1">
    <citation type="journal article" date="2022" name="J. Hered.">
        <title>A De Novo Chromosome-Level Genome Assembly of the White-Tailed Deer, Odocoileus Virginianus.</title>
        <authorList>
            <person name="London E.W."/>
            <person name="Roca A.L."/>
            <person name="Novakofski J.E."/>
            <person name="Mateus-Pinilla N.E."/>
        </authorList>
    </citation>
    <scope>NUCLEOTIDE SEQUENCE [LARGE SCALE GENOMIC DNA]</scope>
</reference>
<dbReference type="PROSITE" id="PS50216">
    <property type="entry name" value="DHHC"/>
    <property type="match status" value="1"/>
</dbReference>
<dbReference type="InterPro" id="IPR001594">
    <property type="entry name" value="Palmitoyltrfase_DHHC"/>
</dbReference>
<keyword evidence="2 7" id="KW-0808">Transferase</keyword>
<dbReference type="EC" id="2.3.1.225" evidence="7"/>
<dbReference type="Proteomes" id="UP001652640">
    <property type="component" value="Chromosome 14"/>
</dbReference>
<feature type="transmembrane region" description="Helical" evidence="7">
    <location>
        <begin position="70"/>
        <end position="93"/>
    </location>
</feature>
<keyword evidence="10" id="KW-1185">Reference proteome</keyword>
<evidence type="ECO:0000259" key="9">
    <source>
        <dbReference type="Pfam" id="PF01529"/>
    </source>
</evidence>
<comment type="subcellular location">
    <subcellularLocation>
        <location evidence="1">Membrane</location>
        <topology evidence="1">Multi-pass membrane protein</topology>
    </subcellularLocation>
</comment>
<feature type="transmembrane region" description="Helical" evidence="7">
    <location>
        <begin position="231"/>
        <end position="262"/>
    </location>
</feature>